<keyword evidence="9" id="KW-0808">Transferase</keyword>
<dbReference type="SUPFAM" id="SSF53383">
    <property type="entry name" value="PLP-dependent transferases"/>
    <property type="match status" value="1"/>
</dbReference>
<accession>A0A5C1QM02</accession>
<dbReference type="EC" id="2.8.1.7" evidence="3"/>
<dbReference type="AlphaFoldDB" id="A0A5C1QM02"/>
<name>A0A5C1QM02_9SPIO</name>
<dbReference type="PROSITE" id="PS00595">
    <property type="entry name" value="AA_TRANSFER_CLASS_5"/>
    <property type="match status" value="1"/>
</dbReference>
<keyword evidence="9" id="KW-0032">Aminotransferase</keyword>
<dbReference type="Gene3D" id="3.40.640.10">
    <property type="entry name" value="Type I PLP-dependent aspartate aminotransferase-like (Major domain)"/>
    <property type="match status" value="1"/>
</dbReference>
<dbReference type="PANTHER" id="PTHR43586:SF4">
    <property type="entry name" value="ISOPENICILLIN N EPIMERASE"/>
    <property type="match status" value="1"/>
</dbReference>
<proteinExistence type="inferred from homology"/>
<dbReference type="PANTHER" id="PTHR43586">
    <property type="entry name" value="CYSTEINE DESULFURASE"/>
    <property type="match status" value="1"/>
</dbReference>
<dbReference type="InterPro" id="IPR020578">
    <property type="entry name" value="Aminotrans_V_PyrdxlP_BS"/>
</dbReference>
<comment type="catalytic activity">
    <reaction evidence="5">
        <text>(sulfur carrier)-H + L-cysteine = (sulfur carrier)-SH + L-alanine</text>
        <dbReference type="Rhea" id="RHEA:43892"/>
        <dbReference type="Rhea" id="RHEA-COMP:14737"/>
        <dbReference type="Rhea" id="RHEA-COMP:14739"/>
        <dbReference type="ChEBI" id="CHEBI:29917"/>
        <dbReference type="ChEBI" id="CHEBI:35235"/>
        <dbReference type="ChEBI" id="CHEBI:57972"/>
        <dbReference type="ChEBI" id="CHEBI:64428"/>
        <dbReference type="EC" id="2.8.1.7"/>
    </reaction>
</comment>
<evidence type="ECO:0000313" key="9">
    <source>
        <dbReference type="EMBL" id="QEN09135.1"/>
    </source>
</evidence>
<protein>
    <recommendedName>
        <fullName evidence="3">cysteine desulfurase</fullName>
        <ecNumber evidence="3">2.8.1.7</ecNumber>
    </recommendedName>
</protein>
<comment type="similarity">
    <text evidence="2">Belongs to the class-V pyridoxal-phosphate-dependent aminotransferase family. Csd subfamily.</text>
</comment>
<keyword evidence="10" id="KW-1185">Reference proteome</keyword>
<organism evidence="9 10">
    <name type="scientific">Oceanispirochaeta crateris</name>
    <dbReference type="NCBI Taxonomy" id="2518645"/>
    <lineage>
        <taxon>Bacteria</taxon>
        <taxon>Pseudomonadati</taxon>
        <taxon>Spirochaetota</taxon>
        <taxon>Spirochaetia</taxon>
        <taxon>Spirochaetales</taxon>
        <taxon>Spirochaetaceae</taxon>
        <taxon>Oceanispirochaeta</taxon>
    </lineage>
</organism>
<sequence length="383" mass="41815">MIYLDNAATSWPKAPGLAAALAEAVETPMGNPGRSSHEAGISADRILFELRETMAELLKVNDSSTIIFNSGATESLNTVLSGFLKPGMKVLTSSMEHNSVMRPLMHLQDQRNLQLRRFPSDSLSGYPDLKQFSKELQDHPDLVVVTAASNVNGVIFPIEEMAHLTRKAGVPLCVDAAQGGGEIPLYPERWGIDFLCFAGHKGLLGPGGTGGFYIKDYQCIDPLIRGGTGSRSKEEEQPETIPDKFESGTPNIPGLAGLLHSLKFLLHSEEIRTEAELKTLKFIEDLRELDGFRLIGRPSGPGFTRVISLLPTLGTLTELTAYLNSKNIAVRSGLQCAPSAHKTLMTFHSGGTLRLSPGLFTTNEELDETILTLKEYIWQIQKN</sequence>
<evidence type="ECO:0000256" key="1">
    <source>
        <dbReference type="ARBA" id="ARBA00001933"/>
    </source>
</evidence>
<dbReference type="GO" id="GO:0031071">
    <property type="term" value="F:cysteine desulfurase activity"/>
    <property type="evidence" value="ECO:0007669"/>
    <property type="project" value="UniProtKB-EC"/>
</dbReference>
<evidence type="ECO:0000259" key="8">
    <source>
        <dbReference type="Pfam" id="PF00266"/>
    </source>
</evidence>
<feature type="domain" description="Aminotransferase class V" evidence="8">
    <location>
        <begin position="2"/>
        <end position="367"/>
    </location>
</feature>
<dbReference type="PIRSF" id="PIRSF005572">
    <property type="entry name" value="NifS"/>
    <property type="match status" value="1"/>
</dbReference>
<dbReference type="InterPro" id="IPR016454">
    <property type="entry name" value="Cysteine_dSase"/>
</dbReference>
<dbReference type="InterPro" id="IPR015421">
    <property type="entry name" value="PyrdxlP-dep_Trfase_major"/>
</dbReference>
<dbReference type="Pfam" id="PF00266">
    <property type="entry name" value="Aminotran_5"/>
    <property type="match status" value="1"/>
</dbReference>
<dbReference type="GO" id="GO:0008483">
    <property type="term" value="F:transaminase activity"/>
    <property type="evidence" value="ECO:0007669"/>
    <property type="project" value="UniProtKB-KW"/>
</dbReference>
<evidence type="ECO:0000256" key="2">
    <source>
        <dbReference type="ARBA" id="ARBA00010447"/>
    </source>
</evidence>
<dbReference type="OrthoDB" id="9804366at2"/>
<dbReference type="Proteomes" id="UP000324209">
    <property type="component" value="Chromosome"/>
</dbReference>
<evidence type="ECO:0000313" key="10">
    <source>
        <dbReference type="Proteomes" id="UP000324209"/>
    </source>
</evidence>
<feature type="region of interest" description="Disordered" evidence="7">
    <location>
        <begin position="227"/>
        <end position="247"/>
    </location>
</feature>
<evidence type="ECO:0000256" key="5">
    <source>
        <dbReference type="ARBA" id="ARBA00050776"/>
    </source>
</evidence>
<reference evidence="9 10" key="1">
    <citation type="submission" date="2019-02" db="EMBL/GenBank/DDBJ databases">
        <title>Complete Genome Sequence and Methylome Analysis of free living Spirochaetas.</title>
        <authorList>
            <person name="Fomenkov A."/>
            <person name="Dubinina G."/>
            <person name="Leshcheva N."/>
            <person name="Mikheeva N."/>
            <person name="Grabovich M."/>
            <person name="Vincze T."/>
            <person name="Roberts R.J."/>
        </authorList>
    </citation>
    <scope>NUCLEOTIDE SEQUENCE [LARGE SCALE GENOMIC DNA]</scope>
    <source>
        <strain evidence="9 10">K2</strain>
    </source>
</reference>
<dbReference type="Gene3D" id="3.90.1150.10">
    <property type="entry name" value="Aspartate Aminotransferase, domain 1"/>
    <property type="match status" value="1"/>
</dbReference>
<evidence type="ECO:0000256" key="7">
    <source>
        <dbReference type="SAM" id="MobiDB-lite"/>
    </source>
</evidence>
<dbReference type="InterPro" id="IPR000192">
    <property type="entry name" value="Aminotrans_V_dom"/>
</dbReference>
<dbReference type="EMBL" id="CP036150">
    <property type="protein sequence ID" value="QEN09135.1"/>
    <property type="molecule type" value="Genomic_DNA"/>
</dbReference>
<evidence type="ECO:0000256" key="4">
    <source>
        <dbReference type="ARBA" id="ARBA00022898"/>
    </source>
</evidence>
<dbReference type="RefSeq" id="WP_149487211.1">
    <property type="nucleotide sequence ID" value="NZ_CP036150.1"/>
</dbReference>
<comment type="cofactor">
    <cofactor evidence="1 6">
        <name>pyridoxal 5'-phosphate</name>
        <dbReference type="ChEBI" id="CHEBI:597326"/>
    </cofactor>
</comment>
<gene>
    <name evidence="9" type="ORF">EXM22_14520</name>
</gene>
<evidence type="ECO:0000256" key="6">
    <source>
        <dbReference type="RuleBase" id="RU004504"/>
    </source>
</evidence>
<evidence type="ECO:0000256" key="3">
    <source>
        <dbReference type="ARBA" id="ARBA00012239"/>
    </source>
</evidence>
<dbReference type="InterPro" id="IPR015424">
    <property type="entry name" value="PyrdxlP-dep_Trfase"/>
</dbReference>
<dbReference type="InterPro" id="IPR015422">
    <property type="entry name" value="PyrdxlP-dep_Trfase_small"/>
</dbReference>
<dbReference type="KEGG" id="ock:EXM22_14520"/>
<keyword evidence="4" id="KW-0663">Pyridoxal phosphate</keyword>
<feature type="compositionally biased region" description="Basic and acidic residues" evidence="7">
    <location>
        <begin position="231"/>
        <end position="246"/>
    </location>
</feature>